<protein>
    <submittedName>
        <fullName evidence="1">Uncharacterized protein</fullName>
    </submittedName>
</protein>
<dbReference type="AlphaFoldDB" id="A0A2T1GIS1"/>
<proteinExistence type="predicted"/>
<keyword evidence="2" id="KW-1185">Reference proteome</keyword>
<evidence type="ECO:0000313" key="1">
    <source>
        <dbReference type="EMBL" id="PSB57650.1"/>
    </source>
</evidence>
<reference evidence="1 2" key="1">
    <citation type="submission" date="2018-03" db="EMBL/GenBank/DDBJ databases">
        <title>The ancient ancestry and fast evolution of plastids.</title>
        <authorList>
            <person name="Moore K.R."/>
            <person name="Magnabosco C."/>
            <person name="Momper L."/>
            <person name="Gold D.A."/>
            <person name="Bosak T."/>
            <person name="Fournier G.P."/>
        </authorList>
    </citation>
    <scope>NUCLEOTIDE SEQUENCE [LARGE SCALE GENOMIC DNA]</scope>
    <source>
        <strain evidence="1 2">CCALA 037</strain>
    </source>
</reference>
<evidence type="ECO:0000313" key="2">
    <source>
        <dbReference type="Proteomes" id="UP000238937"/>
    </source>
</evidence>
<dbReference type="EMBL" id="PVWO01000068">
    <property type="protein sequence ID" value="PSB57650.1"/>
    <property type="molecule type" value="Genomic_DNA"/>
</dbReference>
<accession>A0A2T1GIS1</accession>
<organism evidence="1 2">
    <name type="scientific">Chamaesiphon polymorphus CCALA 037</name>
    <dbReference type="NCBI Taxonomy" id="2107692"/>
    <lineage>
        <taxon>Bacteria</taxon>
        <taxon>Bacillati</taxon>
        <taxon>Cyanobacteriota</taxon>
        <taxon>Cyanophyceae</taxon>
        <taxon>Gomontiellales</taxon>
        <taxon>Chamaesiphonaceae</taxon>
        <taxon>Chamaesiphon</taxon>
    </lineage>
</organism>
<comment type="caution">
    <text evidence="1">The sequence shown here is derived from an EMBL/GenBank/DDBJ whole genome shotgun (WGS) entry which is preliminary data.</text>
</comment>
<dbReference type="Proteomes" id="UP000238937">
    <property type="component" value="Unassembled WGS sequence"/>
</dbReference>
<sequence>MDLAVPAASILGRTAIAKFSSDRPMVGDSLVREAYCVSESSKYTNANTHKFYANFYRYS</sequence>
<name>A0A2T1GIS1_9CYAN</name>
<gene>
    <name evidence="1" type="ORF">C7B77_07685</name>
</gene>